<dbReference type="PANTHER" id="PTHR17695:SF11">
    <property type="entry name" value="SMALL SUBUNIT PROCESSOME COMPONENT 20 HOMOLOG"/>
    <property type="match status" value="1"/>
</dbReference>
<dbReference type="SUPFAM" id="SSF48371">
    <property type="entry name" value="ARM repeat"/>
    <property type="match status" value="3"/>
</dbReference>
<dbReference type="InterPro" id="IPR011989">
    <property type="entry name" value="ARM-like"/>
</dbReference>
<reference evidence="4" key="1">
    <citation type="submission" date="2023-05" db="EMBL/GenBank/DDBJ databases">
        <title>Nepenthes gracilis genome sequencing.</title>
        <authorList>
            <person name="Fukushima K."/>
        </authorList>
    </citation>
    <scope>NUCLEOTIDE SEQUENCE</scope>
    <source>
        <strain evidence="4">SING2019-196</strain>
    </source>
</reference>
<dbReference type="EMBL" id="BSYO01000021">
    <property type="protein sequence ID" value="GMH20278.1"/>
    <property type="molecule type" value="Genomic_DNA"/>
</dbReference>
<proteinExistence type="predicted"/>
<dbReference type="InterPro" id="IPR057525">
    <property type="entry name" value="UTP20_C"/>
</dbReference>
<feature type="domain" description="U3 small nucleolar RNA-associated protein 20 N-terminal" evidence="1">
    <location>
        <begin position="901"/>
        <end position="1521"/>
    </location>
</feature>
<feature type="domain" description="U3 small nucleolar RNA-associated protein 20" evidence="2">
    <location>
        <begin position="1767"/>
        <end position="1983"/>
    </location>
</feature>
<evidence type="ECO:0000259" key="1">
    <source>
        <dbReference type="Pfam" id="PF07539"/>
    </source>
</evidence>
<dbReference type="Pfam" id="PF23099">
    <property type="entry name" value="UTP20_C"/>
    <property type="match status" value="1"/>
</dbReference>
<dbReference type="Gene3D" id="1.25.10.10">
    <property type="entry name" value="Leucine-rich Repeat Variant"/>
    <property type="match status" value="2"/>
</dbReference>
<dbReference type="Pfam" id="PF20416">
    <property type="entry name" value="UTP20"/>
    <property type="match status" value="1"/>
</dbReference>
<sequence>MATVKEAQAVKSLNRTPGRRNRRFVFKTFSQRIQDIEVDVFRSLEPMKSEPSPGSSFFLDCLIQWRELNTAEDFISFYEEMMPFVQTLPLVLLHKELIISKLLSRLQMEGRLSLEPILRLIAELSRDLLEDFLPFLPRISESLLALLQNGAERQPEIIEQIFTSWSYITMYLQKYLTRDIIRVLKVTIRLRFYPKDFVQVFMAEAIAFLLRNAPVEQLIKGVRKIILEVARKPSQARKSGASAILWHVMRGTSSKFHSRAEQVLRLLIDHTILSIGDEVTKGSESILEAVSGSFKRLCMELNSKDLKLMWDCLYEEITDCVSHGNTLHLTRLLAVLISVLSFDKGRHVPDYKPMLELVALLVQTYILPSSIGNAEDQTGEAVKRILQLMSCTLDGLQSLNEVRAISSIALLWAPTFELRNSSLMAFLKELLDKDPCILSAFRNNILRSCKSLVETAEEEVTYVILTLCWRLQVKAEVSILEGIPEDVVSEISHFFHEKISSWIGLINDIIRGDLSCGSLDEAKLALLWGIICCYPCIMDNQLSASLLLNFVDVLDQMLNIESGDIAGLPRHTWQSLIGAALSSYHKLTMAQVNKPEHTSRILDLAKRYKSSPQILSSVADFLDFMHGSTYEANTSCVTRHPKLEAVKVMEALNIFAQNLCNADKRIRVATLRILCHYEPFTGEFSVLSEPVQQDMETEVSNDKHSDTQCCNVLQLLLSIEETPITVATSRKLAILVSKVQIGLSAARIYEPYIPLVLNGIIGILHNQFRDLSTASLECLAVMMDKFSQLVWDHFIVYLNHCQDTFLQTQGQDTDTSVEASTESDNLLERFHSFSSVASCSRANVSILSLLLQALQKIPTIVETHSSQVIPLFFKYLGYTDGNPSCVGSFDSQVCTGKDWKGVLNEWLSLLQLFRNPRSVYCSLVLKEVLVNRLLDATDPEIQMKVLDILLNWKDGFLLPYGKQLKNLVSSKNLREELTTWSLSKGSDLIEEGHREELVPLVIRLLIPKIRNLKTLAHRKHASMNSRRAVLGFIAQLDVGELPLFFALLLKPLQTREYDSDAAPDSFWGSTKNTMDEFQVIDYLKFFTMENILALAWKKRYGFLHVVEDILSVFDEYHVRPFLDLLSGCTVRMLRSCSLSLCRRNNRSVQLESQPIENMPIHGNDDEAVSQMMSNLAVKQFKDLRSLCLKIMSLILSKYEDHDFGSELWDEFFASVKPLVDGFRQEGSSSEKPSSLFSCFLVMSRSHNLVSLLCREENLVPNIFSILSVVTASEGVLTSVLKFIENLLSLDIELENESNVVRKVLFPNLGVLIYNLHDLFHNAHQRNRKLVEHPGEIVLGVFRLLSKFIKDPLLAKEFVDILLLLVCNGAKNSDVCIQALQILRQVVPILGGERTTSILNTLSPLLVFADLDMRQSICDLLIALAQKDSSIYALAELICELNATSAMEIGDLDYDTIVNAYDKINVEYFYSVREAHALMILSNCIHGMSSGELILRHSAYRSLISFVEFCALICRQEEKNQEMSERMMEVGNSPWTKAGIRRIVNKFLLKHMGDAMSKGTSVQKEWLELLREMVLKLSEVPNLKNLSALSSQDAEIDFFYNITHLQKHRRARALLRFKNIVTTGKLSDSEFIMKRVFVPLFFNMLFDLPKQKEEHLRSACLNTLASISGQMEWKSYHAMLMRCFRDMIKRPDTQKILLRLVCSILDEFNFFRTSSMNDAEDLADNVESGVPNPLLVSVKGVSPATISEIQSSLVETVLPKLQRLLASDSERVNINISLAVLKVLKLLPGNVMESHLPNIVHRIANFLKNRLESIRDEARSALAACLKELGVAHLQFIVRALKGTLKRGFELHVLGYTLNFILSKGYPNPTSGELDYCLDDLLNVVENDILGHVAEEKDVEKVAFKMKETRRRMSFDTLKLISQSVMFKTHALKLLSPVTAYQQKHLSPKVKSKLESMLNHIAAGIEHNPSVNQTDLFIFIYGLVDDGITEETRKYEGSRTDEHSTTEGNIKMGMRYNPGVEAVSSHLITVFALGLFLNHLRNIKIDKSDGLLLSMIDPFVKLLMACLNSKYEEVLSVSLKCISQLIRLPLPSLESHTDKLKATLLDIAQSSANATSPIMQSCLRLLTELLRSSKVTLSREQLHVLIQFPVFVDLEKNPCFVALSLLKAIVCRKLVVHEIYDVVTQVAEVMVTSQVEPIRKRCSQILLQFLLNYQLSQKRMQQHLDFLITNLRYEYATGREAVLEMLRVIIEKFPQRFVDEHSQALFVPLVERLANDPDNQVRSLIGTAIQLLVGRTSSHSLDSILKCSLAWYLGEKQLLWSTSAQVLGLLVEVMKKGFQKHISTVLLMSVKEDENSRMMTILQAAVKVLVSEKLDYSDQPMILYWKEAYYSLVLFQKILLQFPEVCFEKYALDIWEAISQLLMHPHPWIRSISSRLVALYFTQTSLQGQRPGTNYLTRTSKLLMVAVSQCCQLRAQLLDDDAYKLVMSNLVFTVCGIHTSTELEECCDPHTFWSTLDLHERACFLKACCLLDARKGRSIASLLTCGFGNQNDQENSKDLRHILISSILETMGKIAVEMGDIQTKTVVRSLQLIASQIGQDGSQLYATQLLLPLYRLCEGFAGKVFSDEVKQQSDEVRQSIQEILGDRNFIQAYSQIRSNLKAKRDRRKKAEKLMAVVDPTRNAKRKLRIASKHRAHKRRKIMSMKMSRWMH</sequence>
<dbReference type="InterPro" id="IPR046523">
    <property type="entry name" value="UTP20_dom"/>
</dbReference>
<evidence type="ECO:0000313" key="4">
    <source>
        <dbReference type="EMBL" id="GMH20278.1"/>
    </source>
</evidence>
<feature type="domain" description="U3 small nucleolar RNA-associated protein 20 C-terminal" evidence="3">
    <location>
        <begin position="2603"/>
        <end position="2700"/>
    </location>
</feature>
<evidence type="ECO:0000259" key="2">
    <source>
        <dbReference type="Pfam" id="PF20416"/>
    </source>
</evidence>
<dbReference type="Pfam" id="PF07539">
    <property type="entry name" value="UTP20_N"/>
    <property type="match status" value="1"/>
</dbReference>
<gene>
    <name evidence="4" type="ORF">Nepgr_022119</name>
</gene>
<dbReference type="GO" id="GO:0032040">
    <property type="term" value="C:small-subunit processome"/>
    <property type="evidence" value="ECO:0007669"/>
    <property type="project" value="TreeGrafter"/>
</dbReference>
<dbReference type="InterPro" id="IPR052575">
    <property type="entry name" value="SSU_processome_comp_20"/>
</dbReference>
<dbReference type="Proteomes" id="UP001279734">
    <property type="component" value="Unassembled WGS sequence"/>
</dbReference>
<name>A0AAD3XWN7_NEPGR</name>
<accession>A0AAD3XWN7</accession>
<organism evidence="4 5">
    <name type="scientific">Nepenthes gracilis</name>
    <name type="common">Slender pitcher plant</name>
    <dbReference type="NCBI Taxonomy" id="150966"/>
    <lineage>
        <taxon>Eukaryota</taxon>
        <taxon>Viridiplantae</taxon>
        <taxon>Streptophyta</taxon>
        <taxon>Embryophyta</taxon>
        <taxon>Tracheophyta</taxon>
        <taxon>Spermatophyta</taxon>
        <taxon>Magnoliopsida</taxon>
        <taxon>eudicotyledons</taxon>
        <taxon>Gunneridae</taxon>
        <taxon>Pentapetalae</taxon>
        <taxon>Caryophyllales</taxon>
        <taxon>Nepenthaceae</taxon>
        <taxon>Nepenthes</taxon>
    </lineage>
</organism>
<keyword evidence="5" id="KW-1185">Reference proteome</keyword>
<dbReference type="InterPro" id="IPR016024">
    <property type="entry name" value="ARM-type_fold"/>
</dbReference>
<dbReference type="PANTHER" id="PTHR17695">
    <property type="entry name" value="SMALL SUBUNIT PROCESSOME COMPONENT 20 HOMOLOG"/>
    <property type="match status" value="1"/>
</dbReference>
<dbReference type="GO" id="GO:0030686">
    <property type="term" value="C:90S preribosome"/>
    <property type="evidence" value="ECO:0007669"/>
    <property type="project" value="TreeGrafter"/>
</dbReference>
<protein>
    <recommendedName>
        <fullName evidence="6">Small subunit processome component 20 homolog</fullName>
    </recommendedName>
</protein>
<evidence type="ECO:0008006" key="6">
    <source>
        <dbReference type="Google" id="ProtNLM"/>
    </source>
</evidence>
<comment type="caution">
    <text evidence="4">The sequence shown here is derived from an EMBL/GenBank/DDBJ whole genome shotgun (WGS) entry which is preliminary data.</text>
</comment>
<evidence type="ECO:0000313" key="5">
    <source>
        <dbReference type="Proteomes" id="UP001279734"/>
    </source>
</evidence>
<evidence type="ECO:0000259" key="3">
    <source>
        <dbReference type="Pfam" id="PF23099"/>
    </source>
</evidence>
<dbReference type="InterPro" id="IPR011430">
    <property type="entry name" value="UTP20_N"/>
</dbReference>